<feature type="compositionally biased region" description="Basic and acidic residues" evidence="1">
    <location>
        <begin position="429"/>
        <end position="443"/>
    </location>
</feature>
<feature type="transmembrane region" description="Helical" evidence="2">
    <location>
        <begin position="398"/>
        <end position="419"/>
    </location>
</feature>
<dbReference type="RefSeq" id="WP_011587095.1">
    <property type="nucleotide sequence ID" value="NC_008255.1"/>
</dbReference>
<keyword evidence="4" id="KW-1185">Reference proteome</keyword>
<dbReference type="EMBL" id="CP000383">
    <property type="protein sequence ID" value="ABG60990.1"/>
    <property type="molecule type" value="Genomic_DNA"/>
</dbReference>
<evidence type="ECO:0008006" key="5">
    <source>
        <dbReference type="Google" id="ProtNLM"/>
    </source>
</evidence>
<reference evidence="3 4" key="1">
    <citation type="journal article" date="2007" name="Appl. Environ. Microbiol.">
        <title>Genome sequence of the cellulolytic gliding bacterium Cytophaga hutchinsonii.</title>
        <authorList>
            <person name="Xie G."/>
            <person name="Bruce D.C."/>
            <person name="Challacombe J.F."/>
            <person name="Chertkov O."/>
            <person name="Detter J.C."/>
            <person name="Gilna P."/>
            <person name="Han C.S."/>
            <person name="Lucas S."/>
            <person name="Misra M."/>
            <person name="Myers G.L."/>
            <person name="Richardson P."/>
            <person name="Tapia R."/>
            <person name="Thayer N."/>
            <person name="Thompson L.S."/>
            <person name="Brettin T.S."/>
            <person name="Henrissat B."/>
            <person name="Wilson D.B."/>
            <person name="McBride M.J."/>
        </authorList>
    </citation>
    <scope>NUCLEOTIDE SEQUENCE [LARGE SCALE GENOMIC DNA]</scope>
    <source>
        <strain evidence="4">ATCC 33406 / DSM 1761 / CIP 103989 / NBRC 15051 / NCIMB 9469 / D465</strain>
    </source>
</reference>
<evidence type="ECO:0000256" key="1">
    <source>
        <dbReference type="SAM" id="MobiDB-lite"/>
    </source>
</evidence>
<dbReference type="PANTHER" id="PTHR34219">
    <property type="entry name" value="IRON-REGULATED INNER MEMBRANE PROTEIN-RELATED"/>
    <property type="match status" value="1"/>
</dbReference>
<keyword evidence="2" id="KW-1133">Transmembrane helix</keyword>
<feature type="transmembrane region" description="Helical" evidence="2">
    <location>
        <begin position="198"/>
        <end position="218"/>
    </location>
</feature>
<dbReference type="InterPro" id="IPR005625">
    <property type="entry name" value="PepSY-ass_TM"/>
</dbReference>
<feature type="region of interest" description="Disordered" evidence="1">
    <location>
        <begin position="429"/>
        <end position="459"/>
    </location>
</feature>
<protein>
    <recommendedName>
        <fullName evidence="5">Iron-regulated membrane protein</fullName>
    </recommendedName>
</protein>
<dbReference type="AlphaFoldDB" id="A0A6N4SWR0"/>
<accession>A0A6N4SWR0</accession>
<feature type="region of interest" description="Disordered" evidence="1">
    <location>
        <begin position="107"/>
        <end position="148"/>
    </location>
</feature>
<gene>
    <name evidence="3" type="ordered locus">CHU_3757</name>
</gene>
<sequence>MANKKNSYTFRKFINDAHLWLGIPSGIILFVICLTGTMYTFSREITEWVDRDKFVISVDADAKPLPLKNLITSLEKQHRGLKVTGISIPEEQDKAWMFTLMPKDMAGKGEKVKDDKGKDAAKRPQGDKRKEGSKNVKEKDSKEAKPKKFDRSKIKNYLVNPYTGAVTGDAKTPSSKFFQTIMGLHRWLLLDTETGRPITGISTLIFIVLEITGLILWLPGKIKSWSKWNAWKQGFKLKLSGGWKRINYDLHNTLGFYTLLLVTIMAITGLCFSFEWFREGVGTVLGSKVFPKEEPVLSTFVAGAKFDLDSAINKANSTFSYAGNLRINLPRDSTASLNLSKTTNGFFTSAGSDRILMDQYSGAVLKTDRFSDKKLGAQIAALIYPIHVGEIFGTSTKIIYFIICLIATSLPVTGTMIWINKFNKKPAKEKLKTPKKTASEKNVQRPVIMKQTPSINTNA</sequence>
<dbReference type="PANTHER" id="PTHR34219:SF3">
    <property type="entry name" value="BLL7967 PROTEIN"/>
    <property type="match status" value="1"/>
</dbReference>
<feature type="transmembrane region" description="Helical" evidence="2">
    <location>
        <begin position="20"/>
        <end position="41"/>
    </location>
</feature>
<proteinExistence type="predicted"/>
<dbReference type="OrthoDB" id="111691at2"/>
<evidence type="ECO:0000256" key="2">
    <source>
        <dbReference type="SAM" id="Phobius"/>
    </source>
</evidence>
<organism evidence="3 4">
    <name type="scientific">Cytophaga hutchinsonii (strain ATCC 33406 / DSM 1761 / CIP 103989 / NBRC 15051 / NCIMB 9469 / D465)</name>
    <dbReference type="NCBI Taxonomy" id="269798"/>
    <lineage>
        <taxon>Bacteria</taxon>
        <taxon>Pseudomonadati</taxon>
        <taxon>Bacteroidota</taxon>
        <taxon>Cytophagia</taxon>
        <taxon>Cytophagales</taxon>
        <taxon>Cytophagaceae</taxon>
        <taxon>Cytophaga</taxon>
    </lineage>
</organism>
<feature type="transmembrane region" description="Helical" evidence="2">
    <location>
        <begin position="254"/>
        <end position="277"/>
    </location>
</feature>
<name>A0A6N4SWR0_CYTH3</name>
<dbReference type="Proteomes" id="UP000001822">
    <property type="component" value="Chromosome"/>
</dbReference>
<dbReference type="KEGG" id="chu:CHU_3757"/>
<evidence type="ECO:0000313" key="3">
    <source>
        <dbReference type="EMBL" id="ABG60990.1"/>
    </source>
</evidence>
<dbReference type="Pfam" id="PF03929">
    <property type="entry name" value="PepSY_TM"/>
    <property type="match status" value="1"/>
</dbReference>
<evidence type="ECO:0000313" key="4">
    <source>
        <dbReference type="Proteomes" id="UP000001822"/>
    </source>
</evidence>
<keyword evidence="2" id="KW-0472">Membrane</keyword>
<keyword evidence="2" id="KW-0812">Transmembrane</keyword>